<dbReference type="Pfam" id="PF00313">
    <property type="entry name" value="CSD"/>
    <property type="match status" value="1"/>
</dbReference>
<gene>
    <name evidence="2" type="ORF">NZK81_06490</name>
</gene>
<dbReference type="Gene3D" id="2.40.50.140">
    <property type="entry name" value="Nucleic acid-binding proteins"/>
    <property type="match status" value="1"/>
</dbReference>
<dbReference type="InterPro" id="IPR002059">
    <property type="entry name" value="CSP_DNA-bd"/>
</dbReference>
<dbReference type="EMBL" id="JANZXA010000003">
    <property type="protein sequence ID" value="MCT2399187.1"/>
    <property type="molecule type" value="Genomic_DNA"/>
</dbReference>
<dbReference type="SUPFAM" id="SSF50249">
    <property type="entry name" value="Nucleic acid-binding proteins"/>
    <property type="match status" value="1"/>
</dbReference>
<feature type="domain" description="CSD" evidence="1">
    <location>
        <begin position="18"/>
        <end position="84"/>
    </location>
</feature>
<dbReference type="PROSITE" id="PS51857">
    <property type="entry name" value="CSD_2"/>
    <property type="match status" value="1"/>
</dbReference>
<dbReference type="SMART" id="SM00357">
    <property type="entry name" value="CSP"/>
    <property type="match status" value="1"/>
</dbReference>
<accession>A0ABT2I310</accession>
<reference evidence="2" key="1">
    <citation type="submission" date="2022-09" db="EMBL/GenBank/DDBJ databases">
        <title>Novosphingobium sp. Nov., a polycyclic aromatic hydrocarbon-degrading bacterium isolated form mangrove sediments in HongKong.</title>
        <authorList>
            <person name="Hu Z."/>
        </authorList>
    </citation>
    <scope>NUCLEOTIDE SEQUENCE</scope>
    <source>
        <strain evidence="2">HK4-1</strain>
    </source>
</reference>
<dbReference type="PANTHER" id="PTHR11544">
    <property type="entry name" value="COLD SHOCK DOMAIN CONTAINING PROTEINS"/>
    <property type="match status" value="1"/>
</dbReference>
<protein>
    <submittedName>
        <fullName evidence="2">Cold-shock protein</fullName>
    </submittedName>
</protein>
<name>A0ABT2I310_9SPHN</name>
<organism evidence="2 3">
    <name type="scientific">Novosphingobium mangrovi</name>
    <name type="common">ex Huang et al. 2023</name>
    <dbReference type="NCBI Taxonomy" id="2976432"/>
    <lineage>
        <taxon>Bacteria</taxon>
        <taxon>Pseudomonadati</taxon>
        <taxon>Pseudomonadota</taxon>
        <taxon>Alphaproteobacteria</taxon>
        <taxon>Sphingomonadales</taxon>
        <taxon>Sphingomonadaceae</taxon>
        <taxon>Novosphingobium</taxon>
    </lineage>
</organism>
<dbReference type="InterPro" id="IPR050181">
    <property type="entry name" value="Cold_shock_domain"/>
</dbReference>
<evidence type="ECO:0000313" key="2">
    <source>
        <dbReference type="EMBL" id="MCT2399187.1"/>
    </source>
</evidence>
<dbReference type="CDD" id="cd04458">
    <property type="entry name" value="CSP_CDS"/>
    <property type="match status" value="1"/>
</dbReference>
<proteinExistence type="predicted"/>
<keyword evidence="3" id="KW-1185">Reference proteome</keyword>
<evidence type="ECO:0000313" key="3">
    <source>
        <dbReference type="Proteomes" id="UP001165583"/>
    </source>
</evidence>
<dbReference type="InterPro" id="IPR012340">
    <property type="entry name" value="NA-bd_OB-fold"/>
</dbReference>
<evidence type="ECO:0000259" key="1">
    <source>
        <dbReference type="PROSITE" id="PS51857"/>
    </source>
</evidence>
<sequence>MPVAKREPAPQRQLTGEKATGTVKFFNSMKGFGFITRDDGQPDAFVHISAVERSGLQGLNEGDRVEFDIEVDRRGKYSAVNLVPLQG</sequence>
<dbReference type="InterPro" id="IPR011129">
    <property type="entry name" value="CSD"/>
</dbReference>
<dbReference type="PRINTS" id="PR00050">
    <property type="entry name" value="COLDSHOCK"/>
</dbReference>
<comment type="caution">
    <text evidence="2">The sequence shown here is derived from an EMBL/GenBank/DDBJ whole genome shotgun (WGS) entry which is preliminary data.</text>
</comment>
<dbReference type="Proteomes" id="UP001165583">
    <property type="component" value="Unassembled WGS sequence"/>
</dbReference>